<gene>
    <name evidence="11" type="primary">recD</name>
    <name evidence="13" type="ORF">J2T60_001630</name>
</gene>
<evidence type="ECO:0000256" key="11">
    <source>
        <dbReference type="HAMAP-Rule" id="MF_01487"/>
    </source>
</evidence>
<evidence type="ECO:0000259" key="12">
    <source>
        <dbReference type="SMART" id="SM00382"/>
    </source>
</evidence>
<keyword evidence="7 11" id="KW-0067">ATP-binding</keyword>
<dbReference type="SUPFAM" id="SSF52540">
    <property type="entry name" value="P-loop containing nucleoside triphosphate hydrolases"/>
    <property type="match status" value="2"/>
</dbReference>
<dbReference type="Proteomes" id="UP001523550">
    <property type="component" value="Unassembled WGS sequence"/>
</dbReference>
<keyword evidence="4 11" id="KW-0378">Hydrolase</keyword>
<feature type="binding site" evidence="11">
    <location>
        <begin position="209"/>
        <end position="216"/>
    </location>
    <ligand>
        <name>ATP</name>
        <dbReference type="ChEBI" id="CHEBI:30616"/>
    </ligand>
</feature>
<dbReference type="InterPro" id="IPR041451">
    <property type="entry name" value="RecD2_SH13"/>
</dbReference>
<accession>A0ABT1G9Q0</accession>
<keyword evidence="10 11" id="KW-0413">Isomerase</keyword>
<dbReference type="RefSeq" id="WP_253448136.1">
    <property type="nucleotide sequence ID" value="NZ_JALJYF010000002.1"/>
</dbReference>
<comment type="function">
    <text evidence="11">A helicase/nuclease that prepares dsDNA breaks (DSB) for recombinational DNA repair. Binds to DSBs and unwinds DNA via a highly rapid and processive ATP-dependent bidirectional helicase activity. Unwinds dsDNA until it encounters a Chi (crossover hotspot instigator) sequence from the 3' direction. Cuts ssDNA a few nucleotides 3' to the Chi site. The properties and activities of the enzyme are changed at Chi. The Chi-altered holoenzyme produces a long 3'-ssDNA overhang and facilitates RecA-binding to the ssDNA for homologous DNA recombination and repair. Holoenzyme degrades any linearized DNA that is unable to undergo homologous recombination. In the holoenzyme this subunit has ssDNA-dependent ATPase and 5'-3' helicase activity. When added to pre-assembled RecBC greatly stimulates nuclease activity and augments holoenzyme processivity. Negatively regulates the RecA-loading ability of RecBCD.</text>
</comment>
<comment type="similarity">
    <text evidence="11">Belongs to the RecD family.</text>
</comment>
<dbReference type="GO" id="GO:0008854">
    <property type="term" value="F:exodeoxyribonuclease V activity"/>
    <property type="evidence" value="ECO:0007669"/>
    <property type="project" value="UniProtKB-EC"/>
</dbReference>
<evidence type="ECO:0000256" key="4">
    <source>
        <dbReference type="ARBA" id="ARBA00022801"/>
    </source>
</evidence>
<proteinExistence type="inferred from homology"/>
<dbReference type="CDD" id="cd18809">
    <property type="entry name" value="SF1_C_RecD"/>
    <property type="match status" value="1"/>
</dbReference>
<evidence type="ECO:0000313" key="14">
    <source>
        <dbReference type="Proteomes" id="UP001523550"/>
    </source>
</evidence>
<evidence type="ECO:0000256" key="5">
    <source>
        <dbReference type="ARBA" id="ARBA00022806"/>
    </source>
</evidence>
<evidence type="ECO:0000256" key="7">
    <source>
        <dbReference type="ARBA" id="ARBA00022840"/>
    </source>
</evidence>
<dbReference type="CDD" id="cd17933">
    <property type="entry name" value="DEXSc_RecD-like"/>
    <property type="match status" value="1"/>
</dbReference>
<comment type="miscellaneous">
    <text evidence="11">In the RecBCD complex, RecB has a slow 3'-5' helicase, an exonuclease activity and loads RecA onto ssDNA, RecD has a fast 5'-3' helicase activity, while RecC stimulates the ATPase and processivity of the RecB helicase and contributes to recognition of the Chi site.</text>
</comment>
<keyword evidence="9 11" id="KW-0234">DNA repair</keyword>
<dbReference type="InterPro" id="IPR006344">
    <property type="entry name" value="RecD"/>
</dbReference>
<evidence type="ECO:0000256" key="1">
    <source>
        <dbReference type="ARBA" id="ARBA00022722"/>
    </source>
</evidence>
<dbReference type="Pfam" id="PF13538">
    <property type="entry name" value="UvrD_C_2"/>
    <property type="match status" value="1"/>
</dbReference>
<dbReference type="PANTHER" id="PTHR43788:SF6">
    <property type="entry name" value="DNA HELICASE B"/>
    <property type="match status" value="1"/>
</dbReference>
<evidence type="ECO:0000256" key="9">
    <source>
        <dbReference type="ARBA" id="ARBA00023204"/>
    </source>
</evidence>
<comment type="catalytic activity">
    <reaction evidence="11">
        <text>ATP + H2O = ADP + phosphate + H(+)</text>
        <dbReference type="Rhea" id="RHEA:13065"/>
        <dbReference type="ChEBI" id="CHEBI:15377"/>
        <dbReference type="ChEBI" id="CHEBI:15378"/>
        <dbReference type="ChEBI" id="CHEBI:30616"/>
        <dbReference type="ChEBI" id="CHEBI:43474"/>
        <dbReference type="ChEBI" id="CHEBI:456216"/>
        <dbReference type="EC" id="5.6.2.3"/>
    </reaction>
</comment>
<keyword evidence="3 11" id="KW-0227">DNA damage</keyword>
<comment type="caution">
    <text evidence="13">The sequence shown here is derived from an EMBL/GenBank/DDBJ whole genome shotgun (WGS) entry which is preliminary data.</text>
</comment>
<dbReference type="NCBIfam" id="TIGR01447">
    <property type="entry name" value="recD"/>
    <property type="match status" value="1"/>
</dbReference>
<evidence type="ECO:0000256" key="3">
    <source>
        <dbReference type="ARBA" id="ARBA00022763"/>
    </source>
</evidence>
<dbReference type="SMART" id="SM00382">
    <property type="entry name" value="AAA"/>
    <property type="match status" value="1"/>
</dbReference>
<sequence>MLNDHIALPLNTAISAILDDWTREGWLRSVDHAFTCLLNEESGEQNEIVLLLAALTSQQVGQGNICLDLQQAVSEPMVLWPEHWAVEPQEETLDTPPAWLRQRPIDELAAALAKSTVVSTPGQDEVDDSRPLVFSGNRLYLRRYWRHEQEVAEALEKRLVAEPTVAEGLPERLAGLFPQAQDQAPATGPDWQKVASALALHSPLTIITGGPGTGKTTTVVRLLGLLQARHLEGGEDRALRIRLAAPTGKAAARLSESIGGAVEALALDRSVKDAIPREATTLHRLLGSRRNSRFFRHDRHNPLHADVVVVDEASMIDLEMTAKLLDALPSDCRLILLGDKDQLASVEAGAVLGDLCRGAEAGDYRADTVAWIDSACGEDIRDFQADSDDQAPAIRQHTVMLRHSHRFSAESGIGGLAKAINEGDSDRSLDLLGEADRDVTQQTLKGPDDTVVESLALAGYRDYLSLMEDQRPQEHGDKAPLDEETRAWAKQVIHAFSRFQVLATVRQGSLGVNGLNERIARKLKSAELVKNHHGWYEGRPVMMTRNDYELGLMNGDVGICLKTRLEDEDEARLRVAFELPDGKIRLVLPSRLDGAESVYAMTVHKSQGSEFNRVLVVLPEQDNPILSRELLYTAVTRAREGVTIAATGHALIRAAVERQVTRRSGLRERLGL</sequence>
<dbReference type="InterPro" id="IPR049550">
    <property type="entry name" value="RecD_N"/>
</dbReference>
<dbReference type="Pfam" id="PF21185">
    <property type="entry name" value="RecD_N"/>
    <property type="match status" value="1"/>
</dbReference>
<evidence type="ECO:0000313" key="13">
    <source>
        <dbReference type="EMBL" id="MCP1727630.1"/>
    </source>
</evidence>
<evidence type="ECO:0000256" key="2">
    <source>
        <dbReference type="ARBA" id="ARBA00022741"/>
    </source>
</evidence>
<dbReference type="InterPro" id="IPR050534">
    <property type="entry name" value="Coronavir_polyprotein_1ab"/>
</dbReference>
<keyword evidence="14" id="KW-1185">Reference proteome</keyword>
<dbReference type="Pfam" id="PF18335">
    <property type="entry name" value="SH3_13"/>
    <property type="match status" value="1"/>
</dbReference>
<organism evidence="13 14">
    <name type="scientific">Natronospira proteinivora</name>
    <dbReference type="NCBI Taxonomy" id="1807133"/>
    <lineage>
        <taxon>Bacteria</taxon>
        <taxon>Pseudomonadati</taxon>
        <taxon>Pseudomonadota</taxon>
        <taxon>Gammaproteobacteria</taxon>
        <taxon>Natronospirales</taxon>
        <taxon>Natronospiraceae</taxon>
        <taxon>Natronospira</taxon>
    </lineage>
</organism>
<dbReference type="InterPro" id="IPR027417">
    <property type="entry name" value="P-loop_NTPase"/>
</dbReference>
<dbReference type="Gene3D" id="1.10.10.1020">
    <property type="entry name" value="RecBCD complex, subunit RecD, N-terminal domain"/>
    <property type="match status" value="1"/>
</dbReference>
<dbReference type="Gene3D" id="3.40.50.300">
    <property type="entry name" value="P-loop containing nucleotide triphosphate hydrolases"/>
    <property type="match status" value="3"/>
</dbReference>
<name>A0ABT1G9Q0_9GAMM</name>
<dbReference type="EMBL" id="JALJYF010000002">
    <property type="protein sequence ID" value="MCP1727630.1"/>
    <property type="molecule type" value="Genomic_DNA"/>
</dbReference>
<dbReference type="InterPro" id="IPR041851">
    <property type="entry name" value="RecD_N_sf"/>
</dbReference>
<evidence type="ECO:0000256" key="6">
    <source>
        <dbReference type="ARBA" id="ARBA00022839"/>
    </source>
</evidence>
<dbReference type="HAMAP" id="MF_01487">
    <property type="entry name" value="RecD"/>
    <property type="match status" value="1"/>
</dbReference>
<feature type="domain" description="AAA+ ATPase" evidence="12">
    <location>
        <begin position="201"/>
        <end position="585"/>
    </location>
</feature>
<evidence type="ECO:0000256" key="10">
    <source>
        <dbReference type="ARBA" id="ARBA00023235"/>
    </source>
</evidence>
<dbReference type="Pfam" id="PF13245">
    <property type="entry name" value="AAA_19"/>
    <property type="match status" value="1"/>
</dbReference>
<dbReference type="InterPro" id="IPR027785">
    <property type="entry name" value="UvrD-like_helicase_C"/>
</dbReference>
<keyword evidence="8 11" id="KW-0238">DNA-binding</keyword>
<keyword evidence="1 11" id="KW-0540">Nuclease</keyword>
<keyword evidence="5 11" id="KW-0347">Helicase</keyword>
<keyword evidence="2 11" id="KW-0547">Nucleotide-binding</keyword>
<evidence type="ECO:0000256" key="8">
    <source>
        <dbReference type="ARBA" id="ARBA00023125"/>
    </source>
</evidence>
<comment type="subunit">
    <text evidence="11">Heterotrimer of RecB, RecC and RecD. All subunits contribute to DNA-binding.</text>
</comment>
<dbReference type="EC" id="5.6.2.3" evidence="11"/>
<protein>
    <recommendedName>
        <fullName evidence="11">RecBCD enzyme subunit RecD</fullName>
        <ecNumber evidence="11">5.6.2.3</ecNumber>
    </recommendedName>
    <alternativeName>
        <fullName evidence="11">DNA 5'-3' helicase subunit RecD</fullName>
    </alternativeName>
    <alternativeName>
        <fullName evidence="11">Exonuclease V subunit RecD</fullName>
        <shortName evidence="11">ExoV subunit RecD</shortName>
    </alternativeName>
    <alternativeName>
        <fullName evidence="11">Helicase/nuclease RecBCD subunit RecD</fullName>
    </alternativeName>
</protein>
<reference evidence="13 14" key="1">
    <citation type="submission" date="2022-03" db="EMBL/GenBank/DDBJ databases">
        <title>Genomic Encyclopedia of Type Strains, Phase III (KMG-III): the genomes of soil and plant-associated and newly described type strains.</title>
        <authorList>
            <person name="Whitman W."/>
        </authorList>
    </citation>
    <scope>NUCLEOTIDE SEQUENCE [LARGE SCALE GENOMIC DNA]</scope>
    <source>
        <strain evidence="13 14">BSker1</strain>
    </source>
</reference>
<keyword evidence="6 11" id="KW-0269">Exonuclease</keyword>
<dbReference type="PANTHER" id="PTHR43788">
    <property type="entry name" value="DNA2/NAM7 HELICASE FAMILY MEMBER"/>
    <property type="match status" value="1"/>
</dbReference>
<dbReference type="InterPro" id="IPR003593">
    <property type="entry name" value="AAA+_ATPase"/>
</dbReference>